<gene>
    <name evidence="1" type="ORF">SDC9_74167</name>
</gene>
<accession>A0A644YNJ1</accession>
<dbReference type="EMBL" id="VSSQ01005050">
    <property type="protein sequence ID" value="MPM27654.1"/>
    <property type="molecule type" value="Genomic_DNA"/>
</dbReference>
<reference evidence="1" key="1">
    <citation type="submission" date="2019-08" db="EMBL/GenBank/DDBJ databases">
        <authorList>
            <person name="Kucharzyk K."/>
            <person name="Murdoch R.W."/>
            <person name="Higgins S."/>
            <person name="Loffler F."/>
        </authorList>
    </citation>
    <scope>NUCLEOTIDE SEQUENCE</scope>
</reference>
<dbReference type="AlphaFoldDB" id="A0A644YNJ1"/>
<name>A0A644YNJ1_9ZZZZ</name>
<sequence length="154" mass="18347">MHTGNILKAKLLYNSFQKLQSFSQRVQENYFQFRTINFERYAGKTSACADISKQFPRKYFFIKRQQRINDMFNGYFFRFSYCRKIHNLIGLNQKIKVHGKLFQLFFRKFQSSFFSFTDQSLQKSHFAFSLRLAASRKIIKTLTSAGDTPEIRDA</sequence>
<protein>
    <submittedName>
        <fullName evidence="1">Uncharacterized protein</fullName>
    </submittedName>
</protein>
<comment type="caution">
    <text evidence="1">The sequence shown here is derived from an EMBL/GenBank/DDBJ whole genome shotgun (WGS) entry which is preliminary data.</text>
</comment>
<proteinExistence type="predicted"/>
<organism evidence="1">
    <name type="scientific">bioreactor metagenome</name>
    <dbReference type="NCBI Taxonomy" id="1076179"/>
    <lineage>
        <taxon>unclassified sequences</taxon>
        <taxon>metagenomes</taxon>
        <taxon>ecological metagenomes</taxon>
    </lineage>
</organism>
<evidence type="ECO:0000313" key="1">
    <source>
        <dbReference type="EMBL" id="MPM27654.1"/>
    </source>
</evidence>